<dbReference type="InterPro" id="IPR003646">
    <property type="entry name" value="SH3-like_bac-type"/>
</dbReference>
<dbReference type="RefSeq" id="WP_063259842.1">
    <property type="nucleotide sequence ID" value="NZ_LJKE01000015.1"/>
</dbReference>
<dbReference type="SMART" id="SM00646">
    <property type="entry name" value="Ami_3"/>
    <property type="match status" value="1"/>
</dbReference>
<protein>
    <submittedName>
        <fullName evidence="4">N-acetylmuramoyl-L-alanine amidase</fullName>
    </submittedName>
</protein>
<dbReference type="PANTHER" id="PTHR30404">
    <property type="entry name" value="N-ACETYLMURAMOYL-L-ALANINE AMIDASE"/>
    <property type="match status" value="1"/>
</dbReference>
<dbReference type="GO" id="GO:0008745">
    <property type="term" value="F:N-acetylmuramoyl-L-alanine amidase activity"/>
    <property type="evidence" value="ECO:0007669"/>
    <property type="project" value="InterPro"/>
</dbReference>
<dbReference type="Pfam" id="PF01520">
    <property type="entry name" value="Amidase_3"/>
    <property type="match status" value="1"/>
</dbReference>
<keyword evidence="2" id="KW-0961">Cell wall biogenesis/degradation</keyword>
<feature type="domain" description="SH3b" evidence="3">
    <location>
        <begin position="266"/>
        <end position="334"/>
    </location>
</feature>
<dbReference type="SMART" id="SM00287">
    <property type="entry name" value="SH3b"/>
    <property type="match status" value="4"/>
</dbReference>
<dbReference type="EMBL" id="LJKE01000015">
    <property type="protein sequence ID" value="KZD72161.1"/>
    <property type="molecule type" value="Genomic_DNA"/>
</dbReference>
<keyword evidence="1" id="KW-0378">Hydrolase</keyword>
<dbReference type="PANTHER" id="PTHR30404:SF0">
    <property type="entry name" value="N-ACETYLMURAMOYL-L-ALANINE AMIDASE AMIC"/>
    <property type="match status" value="1"/>
</dbReference>
<dbReference type="PATRIC" id="fig|1396.535.peg.4375"/>
<evidence type="ECO:0000313" key="5">
    <source>
        <dbReference type="Proteomes" id="UP000076482"/>
    </source>
</evidence>
<accession>A0A161R7C4</accession>
<organism evidence="4 5">
    <name type="scientific">Bacillus cereus</name>
    <dbReference type="NCBI Taxonomy" id="1396"/>
    <lineage>
        <taxon>Bacteria</taxon>
        <taxon>Bacillati</taxon>
        <taxon>Bacillota</taxon>
        <taxon>Bacilli</taxon>
        <taxon>Bacillales</taxon>
        <taxon>Bacillaceae</taxon>
        <taxon>Bacillus</taxon>
        <taxon>Bacillus cereus group</taxon>
    </lineage>
</organism>
<evidence type="ECO:0000259" key="3">
    <source>
        <dbReference type="PROSITE" id="PS51781"/>
    </source>
</evidence>
<reference evidence="4 5" key="1">
    <citation type="submission" date="2015-09" db="EMBL/GenBank/DDBJ databases">
        <title>Bacillus cereus food isolates.</title>
        <authorList>
            <person name="Boekhorst J."/>
        </authorList>
    </citation>
    <scope>NUCLEOTIDE SEQUENCE [LARGE SCALE GENOMIC DNA]</scope>
    <source>
        <strain evidence="4 5">B4088</strain>
    </source>
</reference>
<dbReference type="GO" id="GO:0071555">
    <property type="term" value="P:cell wall organization"/>
    <property type="evidence" value="ECO:0007669"/>
    <property type="project" value="UniProtKB-KW"/>
</dbReference>
<name>A0A161R7C4_BACCE</name>
<dbReference type="Gene3D" id="2.30.30.40">
    <property type="entry name" value="SH3 Domains"/>
    <property type="match status" value="1"/>
</dbReference>
<dbReference type="Pfam" id="PF08239">
    <property type="entry name" value="SH3_3"/>
    <property type="match status" value="1"/>
</dbReference>
<dbReference type="InterPro" id="IPR050695">
    <property type="entry name" value="N-acetylmuramoyl_amidase_3"/>
</dbReference>
<dbReference type="AlphaFoldDB" id="A0A161R7C4"/>
<dbReference type="PROSITE" id="PS51781">
    <property type="entry name" value="SH3B"/>
    <property type="match status" value="1"/>
</dbReference>
<dbReference type="GO" id="GO:0030288">
    <property type="term" value="C:outer membrane-bounded periplasmic space"/>
    <property type="evidence" value="ECO:0007669"/>
    <property type="project" value="TreeGrafter"/>
</dbReference>
<dbReference type="SUPFAM" id="SSF53187">
    <property type="entry name" value="Zn-dependent exopeptidases"/>
    <property type="match status" value="1"/>
</dbReference>
<sequence>MKFKKWIVGLCLFSGFMFQQTVKAEELDRPANAHREYMGVVEVTVDNLNMRNSNNPSAPVTQTLPKGSKWVVWGNSNGMFQIALNGWITVNNAYVSYKPYKYMGMPVPKIESPVAKPSNAPANATGIVEVKAWNSYMRSAGTLESPVTQFLPHGSKWMVSGSQNGMYKIGANGWINSGNEWVSYTPFAESVGESVQGVATLKQAVNIRTAPSWTAPTTRVLEKGSAWKVWKKTNDFYNVGGDQWIPATSDFVTFTADGAQPPVVNQKKGTVVVDDVLNVRDSSSASGKIVGKLYNGDTVDILGEANGWYNLRKGSLVGWSNKNYINVNGGTVQPPAGNGSLANKKITIDAGHGGDDPGSIGLDKTSEQWINLQFAMKIRDELKNAGATVYMVRESDRSCNNMPKSSAELQCRVNLGINTNSDLFISVHSNSYMNTSAKGIETFYDTSTNGQPTKSKKLANLVHAQVKQVMNTTDRGAKNYDYYVLRKNPKPAILIETGFLTNSGDLAQLKSPTIHNSFAKAVKTGVSQYFAS</sequence>
<dbReference type="InterPro" id="IPR002508">
    <property type="entry name" value="MurNAc-LAA_cat"/>
</dbReference>
<comment type="caution">
    <text evidence="4">The sequence shown here is derived from an EMBL/GenBank/DDBJ whole genome shotgun (WGS) entry which is preliminary data.</text>
</comment>
<dbReference type="GO" id="GO:0009253">
    <property type="term" value="P:peptidoglycan catabolic process"/>
    <property type="evidence" value="ECO:0007669"/>
    <property type="project" value="InterPro"/>
</dbReference>
<dbReference type="Proteomes" id="UP000076482">
    <property type="component" value="Unassembled WGS sequence"/>
</dbReference>
<proteinExistence type="predicted"/>
<dbReference type="Gene3D" id="3.40.630.40">
    <property type="entry name" value="Zn-dependent exopeptidases"/>
    <property type="match status" value="1"/>
</dbReference>
<evidence type="ECO:0000256" key="1">
    <source>
        <dbReference type="ARBA" id="ARBA00022801"/>
    </source>
</evidence>
<evidence type="ECO:0000256" key="2">
    <source>
        <dbReference type="ARBA" id="ARBA00023316"/>
    </source>
</evidence>
<evidence type="ECO:0000313" key="4">
    <source>
        <dbReference type="EMBL" id="KZD72161.1"/>
    </source>
</evidence>
<dbReference type="CDD" id="cd02696">
    <property type="entry name" value="MurNAc-LAA"/>
    <property type="match status" value="1"/>
</dbReference>
<gene>
    <name evidence="4" type="ORF">B4088_0622</name>
</gene>